<name>A0A7W7YPL8_9BACT</name>
<reference evidence="2 3" key="1">
    <citation type="submission" date="2020-08" db="EMBL/GenBank/DDBJ databases">
        <title>Genomic Encyclopedia of Type Strains, Phase IV (KMG-IV): sequencing the most valuable type-strain genomes for metagenomic binning, comparative biology and taxonomic classification.</title>
        <authorList>
            <person name="Goeker M."/>
        </authorList>
    </citation>
    <scope>NUCLEOTIDE SEQUENCE [LARGE SCALE GENOMIC DNA]</scope>
    <source>
        <strain evidence="2 3">DSM 12251</strain>
    </source>
</reference>
<sequence>MNAIQKQIQTAFAAMLTLLFGLSLTLVSCKDRSSNVILDKPETPAEKIKDKVDDALDRRPNEKIRDVAEDVEKAAEDVKESVKDAAEK</sequence>
<dbReference type="Proteomes" id="UP000534294">
    <property type="component" value="Unassembled WGS sequence"/>
</dbReference>
<proteinExistence type="predicted"/>
<evidence type="ECO:0000313" key="2">
    <source>
        <dbReference type="EMBL" id="MBB5039914.1"/>
    </source>
</evidence>
<dbReference type="Gene3D" id="1.20.120.20">
    <property type="entry name" value="Apolipoprotein"/>
    <property type="match status" value="1"/>
</dbReference>
<dbReference type="EMBL" id="JACHIF010000010">
    <property type="protein sequence ID" value="MBB5039914.1"/>
    <property type="molecule type" value="Genomic_DNA"/>
</dbReference>
<evidence type="ECO:0000313" key="3">
    <source>
        <dbReference type="Proteomes" id="UP000534294"/>
    </source>
</evidence>
<organism evidence="2 3">
    <name type="scientific">Prosthecobacter dejongeii</name>
    <dbReference type="NCBI Taxonomy" id="48465"/>
    <lineage>
        <taxon>Bacteria</taxon>
        <taxon>Pseudomonadati</taxon>
        <taxon>Verrucomicrobiota</taxon>
        <taxon>Verrucomicrobiia</taxon>
        <taxon>Verrucomicrobiales</taxon>
        <taxon>Verrucomicrobiaceae</taxon>
        <taxon>Prosthecobacter</taxon>
    </lineage>
</organism>
<feature type="coiled-coil region" evidence="1">
    <location>
        <begin position="61"/>
        <end position="88"/>
    </location>
</feature>
<protein>
    <submittedName>
        <fullName evidence="2">Uncharacterized protein</fullName>
    </submittedName>
</protein>
<dbReference type="RefSeq" id="WP_221305517.1">
    <property type="nucleotide sequence ID" value="NZ_JACHIF010000010.1"/>
</dbReference>
<gene>
    <name evidence="2" type="ORF">HNQ64_004192</name>
</gene>
<accession>A0A7W7YPL8</accession>
<dbReference type="AlphaFoldDB" id="A0A7W7YPL8"/>
<dbReference type="PROSITE" id="PS51257">
    <property type="entry name" value="PROKAR_LIPOPROTEIN"/>
    <property type="match status" value="1"/>
</dbReference>
<keyword evidence="1" id="KW-0175">Coiled coil</keyword>
<keyword evidence="3" id="KW-1185">Reference proteome</keyword>
<evidence type="ECO:0000256" key="1">
    <source>
        <dbReference type="SAM" id="Coils"/>
    </source>
</evidence>
<comment type="caution">
    <text evidence="2">The sequence shown here is derived from an EMBL/GenBank/DDBJ whole genome shotgun (WGS) entry which is preliminary data.</text>
</comment>